<dbReference type="InterPro" id="IPR000829">
    <property type="entry name" value="DAGK"/>
</dbReference>
<keyword evidence="9" id="KW-0067">ATP-binding</keyword>
<evidence type="ECO:0000256" key="6">
    <source>
        <dbReference type="ARBA" id="ARBA00022692"/>
    </source>
</evidence>
<evidence type="ECO:0000313" key="16">
    <source>
        <dbReference type="EMBL" id="GAA0341152.1"/>
    </source>
</evidence>
<dbReference type="RefSeq" id="WP_343801755.1">
    <property type="nucleotide sequence ID" value="NZ_BAAADJ010000059.1"/>
</dbReference>
<evidence type="ECO:0000256" key="4">
    <source>
        <dbReference type="ARBA" id="ARBA00022516"/>
    </source>
</evidence>
<feature type="transmembrane region" description="Helical" evidence="15">
    <location>
        <begin position="34"/>
        <end position="51"/>
    </location>
</feature>
<proteinExistence type="inferred from homology"/>
<dbReference type="GO" id="GO:0016301">
    <property type="term" value="F:kinase activity"/>
    <property type="evidence" value="ECO:0007669"/>
    <property type="project" value="UniProtKB-KW"/>
</dbReference>
<dbReference type="PANTHER" id="PTHR34299">
    <property type="entry name" value="DIACYLGLYCEROL KINASE"/>
    <property type="match status" value="1"/>
</dbReference>
<evidence type="ECO:0000256" key="7">
    <source>
        <dbReference type="ARBA" id="ARBA00022741"/>
    </source>
</evidence>
<keyword evidence="17" id="KW-1185">Reference proteome</keyword>
<comment type="caution">
    <text evidence="16">The sequence shown here is derived from an EMBL/GenBank/DDBJ whole genome shotgun (WGS) entry which is preliminary data.</text>
</comment>
<dbReference type="CDD" id="cd14265">
    <property type="entry name" value="UDPK_IM_like"/>
    <property type="match status" value="1"/>
</dbReference>
<keyword evidence="12 15" id="KW-0472">Membrane</keyword>
<dbReference type="Proteomes" id="UP001500782">
    <property type="component" value="Unassembled WGS sequence"/>
</dbReference>
<evidence type="ECO:0000256" key="5">
    <source>
        <dbReference type="ARBA" id="ARBA00022679"/>
    </source>
</evidence>
<keyword evidence="11" id="KW-0443">Lipid metabolism</keyword>
<evidence type="ECO:0000256" key="13">
    <source>
        <dbReference type="ARBA" id="ARBA00023209"/>
    </source>
</evidence>
<accession>A0ABN0WLG7</accession>
<evidence type="ECO:0000256" key="10">
    <source>
        <dbReference type="ARBA" id="ARBA00022989"/>
    </source>
</evidence>
<dbReference type="PROSITE" id="PS01069">
    <property type="entry name" value="DAGK_PROKAR"/>
    <property type="match status" value="1"/>
</dbReference>
<dbReference type="EMBL" id="BAAADJ010000059">
    <property type="protein sequence ID" value="GAA0341152.1"/>
    <property type="molecule type" value="Genomic_DNA"/>
</dbReference>
<reference evidence="16 17" key="1">
    <citation type="journal article" date="2019" name="Int. J. Syst. Evol. Microbiol.">
        <title>The Global Catalogue of Microorganisms (GCM) 10K type strain sequencing project: providing services to taxonomists for standard genome sequencing and annotation.</title>
        <authorList>
            <consortium name="The Broad Institute Genomics Platform"/>
            <consortium name="The Broad Institute Genome Sequencing Center for Infectious Disease"/>
            <person name="Wu L."/>
            <person name="Ma J."/>
        </authorList>
    </citation>
    <scope>NUCLEOTIDE SEQUENCE [LARGE SCALE GENOMIC DNA]</scope>
    <source>
        <strain evidence="16 17">JCM 9731</strain>
    </source>
</reference>
<evidence type="ECO:0000256" key="9">
    <source>
        <dbReference type="ARBA" id="ARBA00022840"/>
    </source>
</evidence>
<gene>
    <name evidence="16" type="ORF">GCM10008967_34390</name>
</gene>
<evidence type="ECO:0000256" key="1">
    <source>
        <dbReference type="ARBA" id="ARBA00004651"/>
    </source>
</evidence>
<dbReference type="Gene3D" id="1.10.287.3610">
    <property type="match status" value="1"/>
</dbReference>
<dbReference type="Pfam" id="PF01219">
    <property type="entry name" value="DAGK_prokar"/>
    <property type="match status" value="1"/>
</dbReference>
<keyword evidence="8 16" id="KW-0418">Kinase</keyword>
<keyword evidence="13" id="KW-0594">Phospholipid biosynthesis</keyword>
<name>A0ABN0WLG7_9BACI</name>
<protein>
    <submittedName>
        <fullName evidence="16">Diacylglycerol kinase</fullName>
    </submittedName>
</protein>
<evidence type="ECO:0000256" key="12">
    <source>
        <dbReference type="ARBA" id="ARBA00023136"/>
    </source>
</evidence>
<dbReference type="InterPro" id="IPR033717">
    <property type="entry name" value="UDPK"/>
</dbReference>
<sequence length="131" mass="14755">MVSNDRKFRNATFLKSFQVALSGIITVFKEEKNFRFHIVSTVVVVSLGLFLSLSNVEWLFVLSAIFGVLTFEMINSAIERVVDLVTNEYDPLAKVAKDMASGAVLLFAMYSVLVGIIIFVPKIWSLLIFHF</sequence>
<keyword evidence="3" id="KW-1003">Cell membrane</keyword>
<evidence type="ECO:0000256" key="11">
    <source>
        <dbReference type="ARBA" id="ARBA00023098"/>
    </source>
</evidence>
<comment type="similarity">
    <text evidence="2">Belongs to the bacterial diacylglycerol kinase family.</text>
</comment>
<keyword evidence="5" id="KW-0808">Transferase</keyword>
<keyword evidence="14" id="KW-1208">Phospholipid metabolism</keyword>
<keyword evidence="6 15" id="KW-0812">Transmembrane</keyword>
<evidence type="ECO:0000256" key="15">
    <source>
        <dbReference type="SAM" id="Phobius"/>
    </source>
</evidence>
<dbReference type="InterPro" id="IPR036945">
    <property type="entry name" value="DAGK_sf"/>
</dbReference>
<feature type="transmembrane region" description="Helical" evidence="15">
    <location>
        <begin position="98"/>
        <end position="120"/>
    </location>
</feature>
<comment type="subcellular location">
    <subcellularLocation>
        <location evidence="1">Cell membrane</location>
        <topology evidence="1">Multi-pass membrane protein</topology>
    </subcellularLocation>
</comment>
<evidence type="ECO:0000256" key="8">
    <source>
        <dbReference type="ARBA" id="ARBA00022777"/>
    </source>
</evidence>
<keyword evidence="10 15" id="KW-1133">Transmembrane helix</keyword>
<feature type="transmembrane region" description="Helical" evidence="15">
    <location>
        <begin position="58"/>
        <end position="78"/>
    </location>
</feature>
<evidence type="ECO:0000256" key="14">
    <source>
        <dbReference type="ARBA" id="ARBA00023264"/>
    </source>
</evidence>
<keyword evidence="4" id="KW-0444">Lipid biosynthesis</keyword>
<evidence type="ECO:0000256" key="3">
    <source>
        <dbReference type="ARBA" id="ARBA00022475"/>
    </source>
</evidence>
<evidence type="ECO:0000313" key="17">
    <source>
        <dbReference type="Proteomes" id="UP001500782"/>
    </source>
</evidence>
<evidence type="ECO:0000256" key="2">
    <source>
        <dbReference type="ARBA" id="ARBA00005967"/>
    </source>
</evidence>
<dbReference type="PANTHER" id="PTHR34299:SF1">
    <property type="entry name" value="DIACYLGLYCEROL KINASE"/>
    <property type="match status" value="1"/>
</dbReference>
<organism evidence="16 17">
    <name type="scientific">Bacillus carboniphilus</name>
    <dbReference type="NCBI Taxonomy" id="86663"/>
    <lineage>
        <taxon>Bacteria</taxon>
        <taxon>Bacillati</taxon>
        <taxon>Bacillota</taxon>
        <taxon>Bacilli</taxon>
        <taxon>Bacillales</taxon>
        <taxon>Bacillaceae</taxon>
        <taxon>Bacillus</taxon>
    </lineage>
</organism>
<keyword evidence="7" id="KW-0547">Nucleotide-binding</keyword>